<accession>A0A7M7GBM1</accession>
<protein>
    <submittedName>
        <fullName evidence="3 5">Uncharacterized protein</fullName>
    </submittedName>
</protein>
<feature type="compositionally biased region" description="Acidic residues" evidence="1">
    <location>
        <begin position="1044"/>
        <end position="1054"/>
    </location>
</feature>
<feature type="compositionally biased region" description="Basic and acidic residues" evidence="1">
    <location>
        <begin position="967"/>
        <end position="977"/>
    </location>
</feature>
<dbReference type="AlphaFoldDB" id="A0A7M7GBM1"/>
<reference evidence="5" key="2">
    <citation type="submission" date="2025-04" db="UniProtKB">
        <authorList>
            <consortium name="RefSeq"/>
        </authorList>
    </citation>
    <scope>IDENTIFICATION</scope>
    <source>
        <strain evidence="5">DH4</strain>
        <tissue evidence="5">Whole body</tissue>
    </source>
</reference>
<dbReference type="RefSeq" id="XP_003251898.2">
    <property type="nucleotide sequence ID" value="XM_003251850.4"/>
</dbReference>
<evidence type="ECO:0000256" key="2">
    <source>
        <dbReference type="SAM" id="SignalP"/>
    </source>
</evidence>
<evidence type="ECO:0000313" key="4">
    <source>
        <dbReference type="Proteomes" id="UP000005203"/>
    </source>
</evidence>
<dbReference type="EnsemblMetazoa" id="XM_003251850">
    <property type="protein sequence ID" value="XP_003251898"/>
    <property type="gene ID" value="LOC100578587"/>
</dbReference>
<evidence type="ECO:0000313" key="5">
    <source>
        <dbReference type="RefSeq" id="XP_003251898.2"/>
    </source>
</evidence>
<evidence type="ECO:0000313" key="3">
    <source>
        <dbReference type="EnsemblMetazoa" id="XP_003251898"/>
    </source>
</evidence>
<sequence length="1072" mass="120757">MNILQVSLTLLLFIFMCDTSSCLKTDRSELLFNNGPNISRRSRRIGLNEYLVPPPISKSHSLRTGRVTNSSPTEPSGYLSQLMNWLNPFNYDSSTSVPLKSPPHIEVSYPSSSQSYGSTTFNLHSALQLDPPPLSPPYPPFGSQTGSLLHPPIGLQTGPSLHFPISSSVPQHSAHLLHTASSVPHLGPSHSSPPGPSLQFYNFNVPSNNFLDKQRAQKDHRTIHISTNKGKQCNPCNKVPWIPMQSGSHSDNYPLPPSPVHLSNSYLPPSNQANHDIQFAASHEIKIPEISQAPVDQNPFNNPLLNPQLYSAPMPPLYETKPFDRPSQNPSEIENFKSPPLPEILLDGQEYKSSEINDERYNIHNNNDVKSIGTEINKGISQNQNEVNKRLTDHKESYDSFILNTQSSISGPFFDQGYSNNPSILNQENGEILNQPMSHVQNTINSFGSNLKNHKFSNQNDYQELFKSNPIPNTDLNYLPPDLNPSASFGTSTFYQDAGNLNYSDDLSPSGSVVKDSHITTQTPKTSFALKEESIHYEESPLLDLTKNGESRTDMQWPTSTNGYNNIDDVSNNTVKTTTDYSLETDNIYFENSSSFVKPTDSYTSDIQSINNIFGASTTTTEVFLNHNKNQDVEISTITTQYTNQQDVSPSGQSGYLWPSLSMNTSNDSSRNQVFLNHLAKSNNTFLEIKNFWKQNSVNLKNAKDMFQKQQNMKRNKQVQVIIPYTSEYTPIPFQQSYGDWSVKTNFNRTQSRKILPQSELNDDNYLQQEYRNEIRAVNHFQSQFNFNNSNKLNMQSLRPEDSRSITRANTSIDVRRLQKNIDNWTIQEYSKPTTFSTILPSSLHPYLSPSKKIPTEYLTTTEPGDHGNQLKDHNESVKTYSLAGFSFNEVEHEGSASNYIEETQPSMKIERISNPKTSNMHSVNKSAIEEKSTWESHSVSISPVNKERIYVVTPLPMPEVPSKNGLKKEQRKEKQKNLQRSSEPIINDTSNNKNNLNEFEAIEKAYQVLPQAVNNLAVASTGKENIPLWGIMEHEEFASLNPDENDEETEQDVADGPVLYSGHSKVSRAKR</sequence>
<keyword evidence="2" id="KW-0732">Signal</keyword>
<dbReference type="KEGG" id="ame:100578587"/>
<reference evidence="3" key="1">
    <citation type="submission" date="2021-01" db="UniProtKB">
        <authorList>
            <consortium name="EnsemblMetazoa"/>
        </authorList>
    </citation>
    <scope>IDENTIFICATION</scope>
    <source>
        <strain evidence="3">DH4</strain>
    </source>
</reference>
<gene>
    <name evidence="5" type="primary">LOC100578587</name>
</gene>
<dbReference type="GeneID" id="100578587"/>
<accession>A0A8B6XYL3</accession>
<feature type="chain" id="PRO_5044659327" evidence="2">
    <location>
        <begin position="23"/>
        <end position="1072"/>
    </location>
</feature>
<proteinExistence type="predicted"/>
<feature type="compositionally biased region" description="Polar residues" evidence="1">
    <location>
        <begin position="979"/>
        <end position="994"/>
    </location>
</feature>
<feature type="region of interest" description="Disordered" evidence="1">
    <location>
        <begin position="1038"/>
        <end position="1072"/>
    </location>
</feature>
<dbReference type="Proteomes" id="UP000005203">
    <property type="component" value="Linkage group LG2"/>
</dbReference>
<feature type="signal peptide" evidence="2">
    <location>
        <begin position="1"/>
        <end position="22"/>
    </location>
</feature>
<keyword evidence="4" id="KW-1185">Reference proteome</keyword>
<feature type="region of interest" description="Disordered" evidence="1">
    <location>
        <begin position="957"/>
        <end position="994"/>
    </location>
</feature>
<evidence type="ECO:0000256" key="1">
    <source>
        <dbReference type="SAM" id="MobiDB-lite"/>
    </source>
</evidence>
<dbReference type="OrthoDB" id="6630523at2759"/>
<name>A0A7M7GBM1_APIME</name>
<organism evidence="3">
    <name type="scientific">Apis mellifera</name>
    <name type="common">Honeybee</name>
    <dbReference type="NCBI Taxonomy" id="7460"/>
    <lineage>
        <taxon>Eukaryota</taxon>
        <taxon>Metazoa</taxon>
        <taxon>Ecdysozoa</taxon>
        <taxon>Arthropoda</taxon>
        <taxon>Hexapoda</taxon>
        <taxon>Insecta</taxon>
        <taxon>Pterygota</taxon>
        <taxon>Neoptera</taxon>
        <taxon>Endopterygota</taxon>
        <taxon>Hymenoptera</taxon>
        <taxon>Apocrita</taxon>
        <taxon>Aculeata</taxon>
        <taxon>Apoidea</taxon>
        <taxon>Anthophila</taxon>
        <taxon>Apidae</taxon>
        <taxon>Apis</taxon>
    </lineage>
</organism>